<dbReference type="Proteomes" id="UP000178187">
    <property type="component" value="Unassembled WGS sequence"/>
</dbReference>
<keyword evidence="6 8" id="KW-0697">Rotamase</keyword>
<dbReference type="InterPro" id="IPR029000">
    <property type="entry name" value="Cyclophilin-like_dom_sf"/>
</dbReference>
<dbReference type="Gene3D" id="2.40.100.10">
    <property type="entry name" value="Cyclophilin-like"/>
    <property type="match status" value="1"/>
</dbReference>
<evidence type="ECO:0000256" key="8">
    <source>
        <dbReference type="RuleBase" id="RU363019"/>
    </source>
</evidence>
<evidence type="ECO:0000256" key="1">
    <source>
        <dbReference type="ARBA" id="ARBA00000971"/>
    </source>
</evidence>
<evidence type="ECO:0000256" key="6">
    <source>
        <dbReference type="ARBA" id="ARBA00023110"/>
    </source>
</evidence>
<evidence type="ECO:0000256" key="2">
    <source>
        <dbReference type="ARBA" id="ARBA00002388"/>
    </source>
</evidence>
<dbReference type="CDD" id="cd00317">
    <property type="entry name" value="cyclophilin"/>
    <property type="match status" value="1"/>
</dbReference>
<dbReference type="EC" id="5.2.1.8" evidence="8"/>
<comment type="function">
    <text evidence="2 8">PPIases accelerate the folding of proteins. It catalyzes the cis-trans isomerization of proline imidic peptide bonds in oligopeptides.</text>
</comment>
<dbReference type="PROSITE" id="PS50072">
    <property type="entry name" value="CSA_PPIASE_2"/>
    <property type="match status" value="1"/>
</dbReference>
<dbReference type="EMBL" id="MHFR01000005">
    <property type="protein sequence ID" value="OGW99499.1"/>
    <property type="molecule type" value="Genomic_DNA"/>
</dbReference>
<accession>A0A1G1L3Q2</accession>
<evidence type="ECO:0000256" key="7">
    <source>
        <dbReference type="ARBA" id="ARBA00023235"/>
    </source>
</evidence>
<evidence type="ECO:0000259" key="9">
    <source>
        <dbReference type="PROSITE" id="PS50072"/>
    </source>
</evidence>
<dbReference type="InterPro" id="IPR024936">
    <property type="entry name" value="Cyclophilin-type_PPIase"/>
</dbReference>
<evidence type="ECO:0000256" key="3">
    <source>
        <dbReference type="ARBA" id="ARBA00007365"/>
    </source>
</evidence>
<dbReference type="AlphaFoldDB" id="A0A1G1L3Q2"/>
<protein>
    <recommendedName>
        <fullName evidence="8">Peptidyl-prolyl cis-trans isomerase</fullName>
        <shortName evidence="8">PPIase</shortName>
        <ecNumber evidence="8">5.2.1.8</ecNumber>
    </recommendedName>
</protein>
<comment type="caution">
    <text evidence="10">The sequence shown here is derived from an EMBL/GenBank/DDBJ whole genome shotgun (WGS) entry which is preliminary data.</text>
</comment>
<dbReference type="PIRSF" id="PIRSF001467">
    <property type="entry name" value="Peptidylpro_ismrse"/>
    <property type="match status" value="1"/>
</dbReference>
<dbReference type="PANTHER" id="PTHR45625">
    <property type="entry name" value="PEPTIDYL-PROLYL CIS-TRANS ISOMERASE-RELATED"/>
    <property type="match status" value="1"/>
</dbReference>
<dbReference type="PANTHER" id="PTHR45625:SF4">
    <property type="entry name" value="PEPTIDYLPROLYL ISOMERASE DOMAIN AND WD REPEAT-CONTAINING PROTEIN 1"/>
    <property type="match status" value="1"/>
</dbReference>
<feature type="domain" description="PPIase cyclophilin-type" evidence="9">
    <location>
        <begin position="28"/>
        <end position="172"/>
    </location>
</feature>
<keyword evidence="4" id="KW-0853">WD repeat</keyword>
<keyword evidence="7 8" id="KW-0413">Isomerase</keyword>
<dbReference type="GO" id="GO:0003755">
    <property type="term" value="F:peptidyl-prolyl cis-trans isomerase activity"/>
    <property type="evidence" value="ECO:0007669"/>
    <property type="project" value="UniProtKB-UniRule"/>
</dbReference>
<gene>
    <name evidence="10" type="ORF">A3G33_00980</name>
</gene>
<proteinExistence type="inferred from homology"/>
<dbReference type="PRINTS" id="PR00153">
    <property type="entry name" value="CSAPPISMRASE"/>
</dbReference>
<dbReference type="Pfam" id="PF00160">
    <property type="entry name" value="Pro_isomerase"/>
    <property type="match status" value="1"/>
</dbReference>
<comment type="similarity">
    <text evidence="3 8">Belongs to the cyclophilin-type PPIase family.</text>
</comment>
<evidence type="ECO:0000256" key="4">
    <source>
        <dbReference type="ARBA" id="ARBA00022574"/>
    </source>
</evidence>
<sequence>MQTQEKTAQAKAEEVKPVLKDIVKIRIETTMGPIEADLFAKEAPKTVENFATLAKKGFYDGIIFHRVIPGFMIQTGDPTGTGRGGPGYQFKDEFSPNLRHDKPGILSMANSGPNTNGSQFFITEDPTPHLNGRHSVFGQVTSGIEVVHAIARVSRDPMDRPLTPVAMTKIIILDE</sequence>
<keyword evidence="5" id="KW-0677">Repeat</keyword>
<reference evidence="10 11" key="1">
    <citation type="journal article" date="2016" name="Nat. Commun.">
        <title>Thousands of microbial genomes shed light on interconnected biogeochemical processes in an aquifer system.</title>
        <authorList>
            <person name="Anantharaman K."/>
            <person name="Brown C.T."/>
            <person name="Hug L.A."/>
            <person name="Sharon I."/>
            <person name="Castelle C.J."/>
            <person name="Probst A.J."/>
            <person name="Thomas B.C."/>
            <person name="Singh A."/>
            <person name="Wilkins M.J."/>
            <person name="Karaoz U."/>
            <person name="Brodie E.L."/>
            <person name="Williams K.H."/>
            <person name="Hubbard S.S."/>
            <person name="Banfield J.F."/>
        </authorList>
    </citation>
    <scope>NUCLEOTIDE SEQUENCE [LARGE SCALE GENOMIC DNA]</scope>
</reference>
<dbReference type="SUPFAM" id="SSF50891">
    <property type="entry name" value="Cyclophilin-like"/>
    <property type="match status" value="1"/>
</dbReference>
<organism evidence="10 11">
    <name type="scientific">Candidatus Danuiimicrobium aquiferis</name>
    <dbReference type="NCBI Taxonomy" id="1801832"/>
    <lineage>
        <taxon>Bacteria</taxon>
        <taxon>Pseudomonadati</taxon>
        <taxon>Candidatus Omnitrophota</taxon>
        <taxon>Candidatus Danuiimicrobium</taxon>
    </lineage>
</organism>
<dbReference type="InterPro" id="IPR044666">
    <property type="entry name" value="Cyclophilin_A-like"/>
</dbReference>
<evidence type="ECO:0000256" key="5">
    <source>
        <dbReference type="ARBA" id="ARBA00022737"/>
    </source>
</evidence>
<evidence type="ECO:0000313" key="10">
    <source>
        <dbReference type="EMBL" id="OGW99499.1"/>
    </source>
</evidence>
<comment type="catalytic activity">
    <reaction evidence="1 8">
        <text>[protein]-peptidylproline (omega=180) = [protein]-peptidylproline (omega=0)</text>
        <dbReference type="Rhea" id="RHEA:16237"/>
        <dbReference type="Rhea" id="RHEA-COMP:10747"/>
        <dbReference type="Rhea" id="RHEA-COMP:10748"/>
        <dbReference type="ChEBI" id="CHEBI:83833"/>
        <dbReference type="ChEBI" id="CHEBI:83834"/>
        <dbReference type="EC" id="5.2.1.8"/>
    </reaction>
</comment>
<dbReference type="FunFam" id="2.40.100.10:FF:000003">
    <property type="entry name" value="Peptidylprolyl isomerase domain and WD repeat-containing 1"/>
    <property type="match status" value="1"/>
</dbReference>
<evidence type="ECO:0000313" key="11">
    <source>
        <dbReference type="Proteomes" id="UP000178187"/>
    </source>
</evidence>
<name>A0A1G1L3Q2_9BACT</name>
<dbReference type="InterPro" id="IPR002130">
    <property type="entry name" value="Cyclophilin-type_PPIase_dom"/>
</dbReference>